<dbReference type="AlphaFoldDB" id="A0A427T240"/>
<evidence type="ECO:0000259" key="1">
    <source>
        <dbReference type="Pfam" id="PF07110"/>
    </source>
</evidence>
<dbReference type="EMBL" id="RSEC01000059">
    <property type="protein sequence ID" value="RSD12014.1"/>
    <property type="molecule type" value="Genomic_DNA"/>
</dbReference>
<dbReference type="InterPro" id="IPR011008">
    <property type="entry name" value="Dimeric_a/b-barrel"/>
</dbReference>
<sequence length="102" mass="11325">MHRMTVLYPPPVDEAHFREYYTSTHLPLVAQMPGLVRWQYSFDVTTLAGEQKYFAVFHADFESAEAMAAARESEVGKAVSADVANYATGGVELIHYPLSGGR</sequence>
<organism evidence="2 3">
    <name type="scientific">Amycolatopsis eburnea</name>
    <dbReference type="NCBI Taxonomy" id="2267691"/>
    <lineage>
        <taxon>Bacteria</taxon>
        <taxon>Bacillati</taxon>
        <taxon>Actinomycetota</taxon>
        <taxon>Actinomycetes</taxon>
        <taxon>Pseudonocardiales</taxon>
        <taxon>Pseudonocardiaceae</taxon>
        <taxon>Amycolatopsis</taxon>
    </lineage>
</organism>
<dbReference type="SUPFAM" id="SSF54909">
    <property type="entry name" value="Dimeric alpha+beta barrel"/>
    <property type="match status" value="1"/>
</dbReference>
<comment type="caution">
    <text evidence="2">The sequence shown here is derived from an EMBL/GenBank/DDBJ whole genome shotgun (WGS) entry which is preliminary data.</text>
</comment>
<accession>A0A427T240</accession>
<dbReference type="PANTHER" id="PTHR40260">
    <property type="entry name" value="BLR8190 PROTEIN"/>
    <property type="match status" value="1"/>
</dbReference>
<dbReference type="GO" id="GO:0016491">
    <property type="term" value="F:oxidoreductase activity"/>
    <property type="evidence" value="ECO:0007669"/>
    <property type="project" value="InterPro"/>
</dbReference>
<evidence type="ECO:0000313" key="3">
    <source>
        <dbReference type="Proteomes" id="UP000267081"/>
    </source>
</evidence>
<dbReference type="Gene3D" id="3.30.70.100">
    <property type="match status" value="1"/>
</dbReference>
<name>A0A427T240_9PSEU</name>
<dbReference type="InterPro" id="IPR009799">
    <property type="entry name" value="EthD_dom"/>
</dbReference>
<evidence type="ECO:0000313" key="2">
    <source>
        <dbReference type="EMBL" id="RSD12014.1"/>
    </source>
</evidence>
<dbReference type="NCBIfam" id="TIGR02118">
    <property type="entry name" value="EthD family reductase"/>
    <property type="match status" value="1"/>
</dbReference>
<reference evidence="2 3" key="1">
    <citation type="submission" date="2018-12" db="EMBL/GenBank/DDBJ databases">
        <title>Amycolatopsis eburnea sp. nov. actinomycete associate with arbuscular mycorrhiza fungal spore.</title>
        <authorList>
            <person name="Lumyong S."/>
            <person name="Chaiya L."/>
        </authorList>
    </citation>
    <scope>NUCLEOTIDE SEQUENCE [LARGE SCALE GENOMIC DNA]</scope>
    <source>
        <strain evidence="2 3">GLM-1</strain>
    </source>
</reference>
<dbReference type="OrthoDB" id="5294870at2"/>
<dbReference type="Proteomes" id="UP000267081">
    <property type="component" value="Unassembled WGS sequence"/>
</dbReference>
<dbReference type="Pfam" id="PF07110">
    <property type="entry name" value="EthD"/>
    <property type="match status" value="1"/>
</dbReference>
<dbReference type="PANTHER" id="PTHR40260:SF2">
    <property type="entry name" value="BLR8190 PROTEIN"/>
    <property type="match status" value="1"/>
</dbReference>
<keyword evidence="3" id="KW-1185">Reference proteome</keyword>
<protein>
    <submittedName>
        <fullName evidence="2">EthD family reductase</fullName>
    </submittedName>
</protein>
<gene>
    <name evidence="2" type="ORF">EIY87_35380</name>
</gene>
<proteinExistence type="predicted"/>
<feature type="domain" description="EthD" evidence="1">
    <location>
        <begin position="10"/>
        <end position="88"/>
    </location>
</feature>